<dbReference type="AlphaFoldDB" id="A0AA44Y1Q8"/>
<gene>
    <name evidence="1" type="ORF">C6T65_20990</name>
</gene>
<comment type="caution">
    <text evidence="1">The sequence shown here is derived from an EMBL/GenBank/DDBJ whole genome shotgun (WGS) entry which is preliminary data.</text>
</comment>
<evidence type="ECO:0000313" key="2">
    <source>
        <dbReference type="Proteomes" id="UP000237632"/>
    </source>
</evidence>
<organism evidence="1 2">
    <name type="scientific">Burkholderia vietnamiensis</name>
    <dbReference type="NCBI Taxonomy" id="60552"/>
    <lineage>
        <taxon>Bacteria</taxon>
        <taxon>Pseudomonadati</taxon>
        <taxon>Pseudomonadota</taxon>
        <taxon>Betaproteobacteria</taxon>
        <taxon>Burkholderiales</taxon>
        <taxon>Burkholderiaceae</taxon>
        <taxon>Burkholderia</taxon>
        <taxon>Burkholderia cepacia complex</taxon>
    </lineage>
</organism>
<dbReference type="EMBL" id="PVHK01000156">
    <property type="protein sequence ID" value="PRH40412.1"/>
    <property type="molecule type" value="Genomic_DNA"/>
</dbReference>
<reference evidence="1 2" key="1">
    <citation type="submission" date="2018-03" db="EMBL/GenBank/DDBJ databases">
        <authorList>
            <person name="Nguyen K."/>
            <person name="Fouts D."/>
            <person name="Sutton G."/>
        </authorList>
    </citation>
    <scope>NUCLEOTIDE SEQUENCE [LARGE SCALE GENOMIC DNA]</scope>
    <source>
        <strain evidence="1 2">AU3578</strain>
    </source>
</reference>
<dbReference type="Proteomes" id="UP000237632">
    <property type="component" value="Unassembled WGS sequence"/>
</dbReference>
<proteinExistence type="predicted"/>
<evidence type="ECO:0000313" key="1">
    <source>
        <dbReference type="EMBL" id="PRH40412.1"/>
    </source>
</evidence>
<dbReference type="RefSeq" id="WP_105856835.1">
    <property type="nucleotide sequence ID" value="NZ_CADFFA010000026.1"/>
</dbReference>
<name>A0AA44Y1Q8_BURVI</name>
<accession>A0AA44Y1Q8</accession>
<protein>
    <submittedName>
        <fullName evidence="1">Enoyl-ACP reductase</fullName>
    </submittedName>
</protein>
<sequence>MERYLVDAVLNAIAESTFGHPIIDREIPEYTPEEVRISDIEHAMREAFRAGQMFRGRA</sequence>